<reference evidence="3" key="1">
    <citation type="journal article" date="2019" name="Int. J. Syst. Evol. Microbiol.">
        <title>The Global Catalogue of Microorganisms (GCM) 10K type strain sequencing project: providing services to taxonomists for standard genome sequencing and annotation.</title>
        <authorList>
            <consortium name="The Broad Institute Genomics Platform"/>
            <consortium name="The Broad Institute Genome Sequencing Center for Infectious Disease"/>
            <person name="Wu L."/>
            <person name="Ma J."/>
        </authorList>
    </citation>
    <scope>NUCLEOTIDE SEQUENCE [LARGE SCALE GENOMIC DNA]</scope>
    <source>
        <strain evidence="3">CCUG 57942</strain>
    </source>
</reference>
<gene>
    <name evidence="2" type="ORF">ACFSW8_08955</name>
</gene>
<keyword evidence="1" id="KW-0732">Signal</keyword>
<dbReference type="Proteomes" id="UP001597389">
    <property type="component" value="Unassembled WGS sequence"/>
</dbReference>
<evidence type="ECO:0000256" key="1">
    <source>
        <dbReference type="SAM" id="SignalP"/>
    </source>
</evidence>
<evidence type="ECO:0000313" key="3">
    <source>
        <dbReference type="Proteomes" id="UP001597389"/>
    </source>
</evidence>
<comment type="caution">
    <text evidence="2">The sequence shown here is derived from an EMBL/GenBank/DDBJ whole genome shotgun (WGS) entry which is preliminary data.</text>
</comment>
<evidence type="ECO:0000313" key="2">
    <source>
        <dbReference type="EMBL" id="MFD2159025.1"/>
    </source>
</evidence>
<feature type="chain" id="PRO_5047030582" description="Tetratricopeptide repeat protein" evidence="1">
    <location>
        <begin position="21"/>
        <end position="314"/>
    </location>
</feature>
<protein>
    <recommendedName>
        <fullName evidence="4">Tetratricopeptide repeat protein</fullName>
    </recommendedName>
</protein>
<feature type="signal peptide" evidence="1">
    <location>
        <begin position="1"/>
        <end position="20"/>
    </location>
</feature>
<sequence length="314" mass="35615">MKLLTMIMAAVLSLSIFASAQQPERTVIEGILIMPDDEYEKVFLMGATKASIFYVKNIRAVDVDSKRRSEVASVYIMEPKEYTEAMALYEDRKYSEAYTKFGEVKERYKKFQPLPDNHHTLAGFYQLECLRKQFKTAELVKAVADYRTENLIRPDLLQQVEVYKFWEAMNAKSWARLDRLAGEWNQKRVPISQRAQIDFCHGQALEGLGRKTDALNAYARAMTADFTKSEEIVRKASHAALGIYKSMPEVQTAMSLWKTEDEDIYSSGYRLLSEANALARLYNKAGLGAGVALPAEYSDLLKFTPDNAPGVAKP</sequence>
<name>A0ABW4ZBC2_9BACT</name>
<organism evidence="2 3">
    <name type="scientific">Rubritalea tangerina</name>
    <dbReference type="NCBI Taxonomy" id="430798"/>
    <lineage>
        <taxon>Bacteria</taxon>
        <taxon>Pseudomonadati</taxon>
        <taxon>Verrucomicrobiota</taxon>
        <taxon>Verrucomicrobiia</taxon>
        <taxon>Verrucomicrobiales</taxon>
        <taxon>Rubritaleaceae</taxon>
        <taxon>Rubritalea</taxon>
    </lineage>
</organism>
<keyword evidence="3" id="KW-1185">Reference proteome</keyword>
<dbReference type="EMBL" id="JBHUJB010000035">
    <property type="protein sequence ID" value="MFD2159025.1"/>
    <property type="molecule type" value="Genomic_DNA"/>
</dbReference>
<accession>A0ABW4ZBC2</accession>
<evidence type="ECO:0008006" key="4">
    <source>
        <dbReference type="Google" id="ProtNLM"/>
    </source>
</evidence>
<dbReference type="RefSeq" id="WP_377087375.1">
    <property type="nucleotide sequence ID" value="NZ_JBHSJL010000014.1"/>
</dbReference>
<proteinExistence type="predicted"/>